<accession>A0A4U6X4X5</accession>
<comment type="caution">
    <text evidence="2">The sequence shown here is derived from an EMBL/GenBank/DDBJ whole genome shotgun (WGS) entry which is preliminary data.</text>
</comment>
<evidence type="ECO:0000256" key="1">
    <source>
        <dbReference type="SAM" id="MobiDB-lite"/>
    </source>
</evidence>
<feature type="region of interest" description="Disordered" evidence="1">
    <location>
        <begin position="11"/>
        <end position="37"/>
    </location>
</feature>
<feature type="compositionally biased region" description="Acidic residues" evidence="1">
    <location>
        <begin position="91"/>
        <end position="104"/>
    </location>
</feature>
<gene>
    <name evidence="2" type="ORF">CTA1_5737</name>
</gene>
<dbReference type="EMBL" id="PJEX01000396">
    <property type="protein sequence ID" value="TKW50452.1"/>
    <property type="molecule type" value="Genomic_DNA"/>
</dbReference>
<proteinExistence type="predicted"/>
<protein>
    <submittedName>
        <fullName evidence="2">Uncharacterized protein</fullName>
    </submittedName>
</protein>
<reference evidence="2 3" key="1">
    <citation type="journal article" date="2019" name="PLoS ONE">
        <title>Comparative genome analysis indicates high evolutionary potential of pathogenicity genes in Colletotrichum tanaceti.</title>
        <authorList>
            <person name="Lelwala R.V."/>
            <person name="Korhonen P.K."/>
            <person name="Young N.D."/>
            <person name="Scott J.B."/>
            <person name="Ades P.A."/>
            <person name="Gasser R.B."/>
            <person name="Taylor P.W.J."/>
        </authorList>
    </citation>
    <scope>NUCLEOTIDE SEQUENCE [LARGE SCALE GENOMIC DNA]</scope>
    <source>
        <strain evidence="2">BRIP57314</strain>
    </source>
</reference>
<organism evidence="2 3">
    <name type="scientific">Colletotrichum tanaceti</name>
    <dbReference type="NCBI Taxonomy" id="1306861"/>
    <lineage>
        <taxon>Eukaryota</taxon>
        <taxon>Fungi</taxon>
        <taxon>Dikarya</taxon>
        <taxon>Ascomycota</taxon>
        <taxon>Pezizomycotina</taxon>
        <taxon>Sordariomycetes</taxon>
        <taxon>Hypocreomycetidae</taxon>
        <taxon>Glomerellales</taxon>
        <taxon>Glomerellaceae</taxon>
        <taxon>Colletotrichum</taxon>
        <taxon>Colletotrichum destructivum species complex</taxon>
    </lineage>
</organism>
<evidence type="ECO:0000313" key="3">
    <source>
        <dbReference type="Proteomes" id="UP000310108"/>
    </source>
</evidence>
<evidence type="ECO:0000313" key="2">
    <source>
        <dbReference type="EMBL" id="TKW50452.1"/>
    </source>
</evidence>
<keyword evidence="3" id="KW-1185">Reference proteome</keyword>
<name>A0A4U6X4X5_9PEZI</name>
<dbReference type="AlphaFoldDB" id="A0A4U6X4X5"/>
<feature type="region of interest" description="Disordered" evidence="1">
    <location>
        <begin position="87"/>
        <end position="109"/>
    </location>
</feature>
<sequence length="184" mass="20249">MMSISKIISHVKAGRPMSTQHAADPNAEQAPTPVTKPALVDHRPEVERLAEAIDLRIGGAPVPFDVLRVEERDGCKIVRIYAHTPAAAPADVDDDSSNDTENETDEARPSASIEICLVTEKWWKDVTGEVLYVADGNSEDGGIIISALFCLADPDDEVLEEEEEEEAEYVKVYQEFQPEEMDPS</sequence>
<dbReference type="Proteomes" id="UP000310108">
    <property type="component" value="Unassembled WGS sequence"/>
</dbReference>